<dbReference type="STRING" id="1799789.AX660_15545"/>
<reference evidence="2" key="1">
    <citation type="submission" date="2016-02" db="EMBL/GenBank/DDBJ databases">
        <authorList>
            <person name="Schultz-Johansen M."/>
            <person name="Glaring M.A."/>
            <person name="Bech P.K."/>
            <person name="Stougaard P."/>
        </authorList>
    </citation>
    <scope>NUCLEOTIDE SEQUENCE [LARGE SCALE GENOMIC DNA]</scope>
    <source>
        <strain evidence="2">S66</strain>
    </source>
</reference>
<dbReference type="AlphaFoldDB" id="A0A135ZZY1"/>
<dbReference type="Proteomes" id="UP000070299">
    <property type="component" value="Unassembled WGS sequence"/>
</dbReference>
<keyword evidence="2" id="KW-1185">Reference proteome</keyword>
<accession>A0A135ZZY1</accession>
<evidence type="ECO:0000313" key="2">
    <source>
        <dbReference type="Proteomes" id="UP000070299"/>
    </source>
</evidence>
<gene>
    <name evidence="1" type="ORF">AX660_15545</name>
</gene>
<protein>
    <recommendedName>
        <fullName evidence="3">Glycosyltransferase 2-like domain-containing protein</fullName>
    </recommendedName>
</protein>
<comment type="caution">
    <text evidence="1">The sequence shown here is derived from an EMBL/GenBank/DDBJ whole genome shotgun (WGS) entry which is preliminary data.</text>
</comment>
<name>A0A135ZZY1_9ALTE</name>
<proteinExistence type="predicted"/>
<evidence type="ECO:0000313" key="1">
    <source>
        <dbReference type="EMBL" id="KXI28503.1"/>
    </source>
</evidence>
<dbReference type="EMBL" id="LSNE01000006">
    <property type="protein sequence ID" value="KXI28503.1"/>
    <property type="molecule type" value="Genomic_DNA"/>
</dbReference>
<dbReference type="OrthoDB" id="4614415at2"/>
<evidence type="ECO:0008006" key="3">
    <source>
        <dbReference type="Google" id="ProtNLM"/>
    </source>
</evidence>
<sequence>MFFFITSIRHPNNAKNYRVILDLLQLTISSVCSQKTQFKFKFLIVCNEMPNIKVDESIVEFLVVDFPQPGDGKSIELAFESVLKDKGSKLAAGLAWINQYNPSKVFIIDADDWVNSNIVEYVSVNSDTSFWYVDTGYLINLAAKKSTQKHGLCRYCGSTYIYDYKKLLDIIEYKGKLGEVLSQIEIIENINDFGMNYILGDHRRQLGYFNKLNKKIAPLPFKAICWVLDTGENHSGKTGGTQGVPVTSTMLKQFGINSLETLKRRAKLSERLKEIFAKTISYIGWAKTDKTADKV</sequence>
<organism evidence="1 2">
    <name type="scientific">Paraglaciecola hydrolytica</name>
    <dbReference type="NCBI Taxonomy" id="1799789"/>
    <lineage>
        <taxon>Bacteria</taxon>
        <taxon>Pseudomonadati</taxon>
        <taxon>Pseudomonadota</taxon>
        <taxon>Gammaproteobacteria</taxon>
        <taxon>Alteromonadales</taxon>
        <taxon>Alteromonadaceae</taxon>
        <taxon>Paraglaciecola</taxon>
    </lineage>
</organism>
<dbReference type="RefSeq" id="WP_068377465.1">
    <property type="nucleotide sequence ID" value="NZ_LSNE01000006.1"/>
</dbReference>